<keyword evidence="1" id="KW-0812">Transmembrane</keyword>
<feature type="transmembrane region" description="Helical" evidence="1">
    <location>
        <begin position="174"/>
        <end position="196"/>
    </location>
</feature>
<name>A0A916DRS2_9BACT</name>
<dbReference type="KEGG" id="aup:AsAng_0010840"/>
<accession>A0A916DRS2</accession>
<keyword evidence="1" id="KW-1133">Transmembrane helix</keyword>
<sequence>MEKPNKPLLNFCLYLLFCILSFYNQLYHFLANFSMPTNTNSEEYRLAIAKRFQAIIPLPFQLVAQVISMVFHPLFLLSYAYILLAYFNPFLFGEASTSRIFVVTSNTSKGIWFINLVLFSCIIPLVGVLLMRGLGMIRSLALDTQDERKIPYVLTGMFYMAMVAQNNYNTSLPLEIKIFTLGATIALFVAFFINLFTKISMHTVGMGGFLAMLIIIIARSYAGAENLFIFGILSCGLVGTSRLLLGAHQTSDIYGGYFVGFLSQFVALNYMFST</sequence>
<keyword evidence="1" id="KW-0472">Membrane</keyword>
<dbReference type="Proteomes" id="UP001060919">
    <property type="component" value="Chromosome"/>
</dbReference>
<feature type="transmembrane region" description="Helical" evidence="1">
    <location>
        <begin position="74"/>
        <end position="92"/>
    </location>
</feature>
<keyword evidence="3" id="KW-1185">Reference proteome</keyword>
<feature type="transmembrane region" description="Helical" evidence="1">
    <location>
        <begin position="7"/>
        <end position="26"/>
    </location>
</feature>
<proteinExistence type="predicted"/>
<evidence type="ECO:0000256" key="1">
    <source>
        <dbReference type="SAM" id="Phobius"/>
    </source>
</evidence>
<protein>
    <submittedName>
        <fullName evidence="2">Phosphatidic acid phosphatase</fullName>
    </submittedName>
</protein>
<feature type="transmembrane region" description="Helical" evidence="1">
    <location>
        <begin position="254"/>
        <end position="272"/>
    </location>
</feature>
<feature type="transmembrane region" description="Helical" evidence="1">
    <location>
        <begin position="203"/>
        <end position="221"/>
    </location>
</feature>
<dbReference type="Gene3D" id="1.20.144.10">
    <property type="entry name" value="Phosphatidic acid phosphatase type 2/haloperoxidase"/>
    <property type="match status" value="1"/>
</dbReference>
<evidence type="ECO:0000313" key="3">
    <source>
        <dbReference type="Proteomes" id="UP001060919"/>
    </source>
</evidence>
<feature type="transmembrane region" description="Helical" evidence="1">
    <location>
        <begin position="112"/>
        <end position="130"/>
    </location>
</feature>
<feature type="transmembrane region" description="Helical" evidence="1">
    <location>
        <begin position="227"/>
        <end position="245"/>
    </location>
</feature>
<gene>
    <name evidence="2" type="ORF">AsAng_0010840</name>
</gene>
<organism evidence="2 3">
    <name type="scientific">Aureispira anguillae</name>
    <dbReference type="NCBI Taxonomy" id="2864201"/>
    <lineage>
        <taxon>Bacteria</taxon>
        <taxon>Pseudomonadati</taxon>
        <taxon>Bacteroidota</taxon>
        <taxon>Saprospiria</taxon>
        <taxon>Saprospirales</taxon>
        <taxon>Saprospiraceae</taxon>
        <taxon>Aureispira</taxon>
    </lineage>
</organism>
<dbReference type="AlphaFoldDB" id="A0A916DRS2"/>
<reference evidence="2" key="1">
    <citation type="submission" date="2022-09" db="EMBL/GenBank/DDBJ databases">
        <title>Aureispira anguillicida sp. nov., isolated from Leptocephalus of Japanese eel Anguilla japonica.</title>
        <authorList>
            <person name="Yuasa K."/>
            <person name="Mekata T."/>
            <person name="Ikunari K."/>
        </authorList>
    </citation>
    <scope>NUCLEOTIDE SEQUENCE</scope>
    <source>
        <strain evidence="2">EL160426</strain>
    </source>
</reference>
<dbReference type="EMBL" id="AP026867">
    <property type="protein sequence ID" value="BDS10376.1"/>
    <property type="molecule type" value="Genomic_DNA"/>
</dbReference>
<evidence type="ECO:0000313" key="2">
    <source>
        <dbReference type="EMBL" id="BDS10376.1"/>
    </source>
</evidence>